<evidence type="ECO:0000313" key="2">
    <source>
        <dbReference type="EMBL" id="KAH3820313.1"/>
    </source>
</evidence>
<dbReference type="Proteomes" id="UP000828390">
    <property type="component" value="Unassembled WGS sequence"/>
</dbReference>
<gene>
    <name evidence="2" type="ORF">DPMN_122059</name>
</gene>
<comment type="caution">
    <text evidence="2">The sequence shown here is derived from an EMBL/GenBank/DDBJ whole genome shotgun (WGS) entry which is preliminary data.</text>
</comment>
<evidence type="ECO:0000313" key="3">
    <source>
        <dbReference type="Proteomes" id="UP000828390"/>
    </source>
</evidence>
<protein>
    <submittedName>
        <fullName evidence="2">Uncharacterized protein</fullName>
    </submittedName>
</protein>
<name>A0A9D4GNY0_DREPO</name>
<sequence>MKRDKGSLGEARSESNKVNPIDLCKPEETMADRHSLEEKNEHIDSKKNRDRYINIDKKESYTHMENIYSVDELDETSGRMIDENANEVKFELPDIKDTLSK</sequence>
<reference evidence="2" key="2">
    <citation type="submission" date="2020-11" db="EMBL/GenBank/DDBJ databases">
        <authorList>
            <person name="McCartney M.A."/>
            <person name="Auch B."/>
            <person name="Kono T."/>
            <person name="Mallez S."/>
            <person name="Becker A."/>
            <person name="Gohl D.M."/>
            <person name="Silverstein K.A.T."/>
            <person name="Koren S."/>
            <person name="Bechman K.B."/>
            <person name="Herman A."/>
            <person name="Abrahante J.E."/>
            <person name="Garbe J."/>
        </authorList>
    </citation>
    <scope>NUCLEOTIDE SEQUENCE</scope>
    <source>
        <strain evidence="2">Duluth1</strain>
        <tissue evidence="2">Whole animal</tissue>
    </source>
</reference>
<feature type="region of interest" description="Disordered" evidence="1">
    <location>
        <begin position="1"/>
        <end position="22"/>
    </location>
</feature>
<dbReference type="EMBL" id="JAIWYP010000005">
    <property type="protein sequence ID" value="KAH3820313.1"/>
    <property type="molecule type" value="Genomic_DNA"/>
</dbReference>
<feature type="compositionally biased region" description="Basic and acidic residues" evidence="1">
    <location>
        <begin position="1"/>
        <end position="15"/>
    </location>
</feature>
<dbReference type="AlphaFoldDB" id="A0A9D4GNY0"/>
<accession>A0A9D4GNY0</accession>
<reference evidence="2" key="1">
    <citation type="journal article" date="2019" name="bioRxiv">
        <title>The Genome of the Zebra Mussel, Dreissena polymorpha: A Resource for Invasive Species Research.</title>
        <authorList>
            <person name="McCartney M.A."/>
            <person name="Auch B."/>
            <person name="Kono T."/>
            <person name="Mallez S."/>
            <person name="Zhang Y."/>
            <person name="Obille A."/>
            <person name="Becker A."/>
            <person name="Abrahante J.E."/>
            <person name="Garbe J."/>
            <person name="Badalamenti J.P."/>
            <person name="Herman A."/>
            <person name="Mangelson H."/>
            <person name="Liachko I."/>
            <person name="Sullivan S."/>
            <person name="Sone E.D."/>
            <person name="Koren S."/>
            <person name="Silverstein K.A.T."/>
            <person name="Beckman K.B."/>
            <person name="Gohl D.M."/>
        </authorList>
    </citation>
    <scope>NUCLEOTIDE SEQUENCE</scope>
    <source>
        <strain evidence="2">Duluth1</strain>
        <tissue evidence="2">Whole animal</tissue>
    </source>
</reference>
<evidence type="ECO:0000256" key="1">
    <source>
        <dbReference type="SAM" id="MobiDB-lite"/>
    </source>
</evidence>
<organism evidence="2 3">
    <name type="scientific">Dreissena polymorpha</name>
    <name type="common">Zebra mussel</name>
    <name type="synonym">Mytilus polymorpha</name>
    <dbReference type="NCBI Taxonomy" id="45954"/>
    <lineage>
        <taxon>Eukaryota</taxon>
        <taxon>Metazoa</taxon>
        <taxon>Spiralia</taxon>
        <taxon>Lophotrochozoa</taxon>
        <taxon>Mollusca</taxon>
        <taxon>Bivalvia</taxon>
        <taxon>Autobranchia</taxon>
        <taxon>Heteroconchia</taxon>
        <taxon>Euheterodonta</taxon>
        <taxon>Imparidentia</taxon>
        <taxon>Neoheterodontei</taxon>
        <taxon>Myida</taxon>
        <taxon>Dreissenoidea</taxon>
        <taxon>Dreissenidae</taxon>
        <taxon>Dreissena</taxon>
    </lineage>
</organism>
<proteinExistence type="predicted"/>
<keyword evidence="3" id="KW-1185">Reference proteome</keyword>